<accession>E6WW56</accession>
<dbReference type="Proteomes" id="UP000008632">
    <property type="component" value="Chromosome"/>
</dbReference>
<name>E6WW56_PSEUU</name>
<sequence length="176" mass="18673">MKTVIHLTILAIALQASAASAQALWGGAAYGMDLAQVQAKVPQARVPESPDELAGGESEGLRVEGVEVAGHRFQASYFFAGGALVQVDLVQRAARAGRADLQVFQDVAAALEAQHGAPAGSTQQDEPFERRRVHWQVADTQVALLLFQLGDASLVKVVYQVQPPDAPPPVRLRSDG</sequence>
<dbReference type="RefSeq" id="WP_013536373.1">
    <property type="nucleotide sequence ID" value="NC_014924.1"/>
</dbReference>
<keyword evidence="3" id="KW-1185">Reference proteome</keyword>
<dbReference type="eggNOG" id="ENOG502ZE9I">
    <property type="taxonomic scope" value="Bacteria"/>
</dbReference>
<gene>
    <name evidence="2" type="ordered locus">Psesu_2720</name>
</gene>
<dbReference type="OrthoDB" id="6057533at2"/>
<dbReference type="AlphaFoldDB" id="E6WW56"/>
<evidence type="ECO:0000313" key="2">
    <source>
        <dbReference type="EMBL" id="ADV28547.1"/>
    </source>
</evidence>
<evidence type="ECO:0008006" key="4">
    <source>
        <dbReference type="Google" id="ProtNLM"/>
    </source>
</evidence>
<organism evidence="2 3">
    <name type="scientific">Pseudoxanthomonas suwonensis (strain 11-1)</name>
    <dbReference type="NCBI Taxonomy" id="743721"/>
    <lineage>
        <taxon>Bacteria</taxon>
        <taxon>Pseudomonadati</taxon>
        <taxon>Pseudomonadota</taxon>
        <taxon>Gammaproteobacteria</taxon>
        <taxon>Lysobacterales</taxon>
        <taxon>Lysobacteraceae</taxon>
        <taxon>Pseudoxanthomonas</taxon>
    </lineage>
</organism>
<proteinExistence type="predicted"/>
<dbReference type="EMBL" id="CP002446">
    <property type="protein sequence ID" value="ADV28547.1"/>
    <property type="molecule type" value="Genomic_DNA"/>
</dbReference>
<keyword evidence="1" id="KW-0732">Signal</keyword>
<feature type="chain" id="PRO_5003215159" description="Secreted protein" evidence="1">
    <location>
        <begin position="19"/>
        <end position="176"/>
    </location>
</feature>
<protein>
    <recommendedName>
        <fullName evidence="4">Secreted protein</fullName>
    </recommendedName>
</protein>
<reference evidence="2 3" key="1">
    <citation type="submission" date="2011-01" db="EMBL/GenBank/DDBJ databases">
        <title>Complete sequence of Pseudoxanthomonas suwonensis 11-1.</title>
        <authorList>
            <consortium name="US DOE Joint Genome Institute"/>
            <person name="Lucas S."/>
            <person name="Copeland A."/>
            <person name="Lapidus A."/>
            <person name="Cheng J.-F."/>
            <person name="Goodwin L."/>
            <person name="Pitluck S."/>
            <person name="Teshima H."/>
            <person name="Detter J.C."/>
            <person name="Han C."/>
            <person name="Tapia R."/>
            <person name="Land M."/>
            <person name="Hauser L."/>
            <person name="Kyrpides N."/>
            <person name="Ivanova N."/>
            <person name="Ovchinnikova G."/>
            <person name="Siebers A.K."/>
            <person name="Allgaier M."/>
            <person name="Thelen M.P."/>
            <person name="Hugenholtz P."/>
            <person name="Gladden J."/>
            <person name="Woyke T."/>
        </authorList>
    </citation>
    <scope>NUCLEOTIDE SEQUENCE [LARGE SCALE GENOMIC DNA]</scope>
    <source>
        <strain evidence="3">11-1</strain>
    </source>
</reference>
<evidence type="ECO:0000256" key="1">
    <source>
        <dbReference type="SAM" id="SignalP"/>
    </source>
</evidence>
<dbReference type="HOGENOM" id="CLU_1523924_0_0_6"/>
<feature type="signal peptide" evidence="1">
    <location>
        <begin position="1"/>
        <end position="18"/>
    </location>
</feature>
<dbReference type="KEGG" id="psu:Psesu_2720"/>
<evidence type="ECO:0000313" key="3">
    <source>
        <dbReference type="Proteomes" id="UP000008632"/>
    </source>
</evidence>